<keyword evidence="6" id="KW-1185">Reference proteome</keyword>
<dbReference type="InterPro" id="IPR005801">
    <property type="entry name" value="ADC_synthase"/>
</dbReference>
<feature type="domain" description="Chorismate-utilising enzyme C-terminal" evidence="3">
    <location>
        <begin position="203"/>
        <end position="454"/>
    </location>
</feature>
<keyword evidence="2 5" id="KW-0808">Transferase</keyword>
<dbReference type="EMBL" id="JAMFTH010000001">
    <property type="protein sequence ID" value="MCP8898508.1"/>
    <property type="molecule type" value="Genomic_DNA"/>
</dbReference>
<dbReference type="PANTHER" id="PTHR11236:SF50">
    <property type="entry name" value="AMINODEOXYCHORISMATE SYNTHASE COMPONENT 1"/>
    <property type="match status" value="1"/>
</dbReference>
<protein>
    <recommendedName>
        <fullName evidence="1">aminodeoxychorismate synthase</fullName>
        <ecNumber evidence="1">2.6.1.85</ecNumber>
    </recommendedName>
</protein>
<evidence type="ECO:0000256" key="2">
    <source>
        <dbReference type="ARBA" id="ARBA00022679"/>
    </source>
</evidence>
<evidence type="ECO:0000259" key="3">
    <source>
        <dbReference type="Pfam" id="PF00425"/>
    </source>
</evidence>
<dbReference type="SUPFAM" id="SSF56322">
    <property type="entry name" value="ADC synthase"/>
    <property type="match status" value="1"/>
</dbReference>
<evidence type="ECO:0000259" key="4">
    <source>
        <dbReference type="Pfam" id="PF04715"/>
    </source>
</evidence>
<dbReference type="Pfam" id="PF00425">
    <property type="entry name" value="Chorismate_bind"/>
    <property type="match status" value="1"/>
</dbReference>
<organism evidence="5 6">
    <name type="scientific">Gilvimarinus xylanilyticus</name>
    <dbReference type="NCBI Taxonomy" id="2944139"/>
    <lineage>
        <taxon>Bacteria</taxon>
        <taxon>Pseudomonadati</taxon>
        <taxon>Pseudomonadota</taxon>
        <taxon>Gammaproteobacteria</taxon>
        <taxon>Cellvibrionales</taxon>
        <taxon>Cellvibrionaceae</taxon>
        <taxon>Gilvimarinus</taxon>
    </lineage>
</organism>
<name>A0A9X2I0Q5_9GAMM</name>
<dbReference type="Proteomes" id="UP001139319">
    <property type="component" value="Unassembled WGS sequence"/>
</dbReference>
<reference evidence="5" key="2">
    <citation type="submission" date="2023-01" db="EMBL/GenBank/DDBJ databases">
        <title>Gilvimarinus xylanilyticus HB14 isolated from Caulerpa lentillifera aquaculture base in Hainan, China.</title>
        <authorList>
            <person name="Zhang Y.-J."/>
        </authorList>
    </citation>
    <scope>NUCLEOTIDE SEQUENCE</scope>
    <source>
        <strain evidence="5">HB14</strain>
    </source>
</reference>
<dbReference type="Pfam" id="PF04715">
    <property type="entry name" value="Anth_synt_I_N"/>
    <property type="match status" value="1"/>
</dbReference>
<dbReference type="RefSeq" id="WP_253966784.1">
    <property type="nucleotide sequence ID" value="NZ_JAMFTH010000001.1"/>
</dbReference>
<dbReference type="EC" id="2.6.1.85" evidence="1"/>
<reference evidence="5" key="1">
    <citation type="submission" date="2022-05" db="EMBL/GenBank/DDBJ databases">
        <authorList>
            <person name="Sun H.-N."/>
        </authorList>
    </citation>
    <scope>NUCLEOTIDE SEQUENCE</scope>
    <source>
        <strain evidence="5">HB14</strain>
    </source>
</reference>
<comment type="caution">
    <text evidence="5">The sequence shown here is derived from an EMBL/GenBank/DDBJ whole genome shotgun (WGS) entry which is preliminary data.</text>
</comment>
<evidence type="ECO:0000313" key="5">
    <source>
        <dbReference type="EMBL" id="MCP8898508.1"/>
    </source>
</evidence>
<keyword evidence="5" id="KW-0032">Aminotransferase</keyword>
<dbReference type="PRINTS" id="PR00095">
    <property type="entry name" value="ANTSNTHASEI"/>
</dbReference>
<dbReference type="InterPro" id="IPR006805">
    <property type="entry name" value="Anth_synth_I_N"/>
</dbReference>
<dbReference type="GO" id="GO:0009396">
    <property type="term" value="P:folic acid-containing compound biosynthetic process"/>
    <property type="evidence" value="ECO:0007669"/>
    <property type="project" value="InterPro"/>
</dbReference>
<dbReference type="GO" id="GO:0046820">
    <property type="term" value="F:4-amino-4-deoxychorismate synthase activity"/>
    <property type="evidence" value="ECO:0007669"/>
    <property type="project" value="UniProtKB-EC"/>
</dbReference>
<evidence type="ECO:0000256" key="1">
    <source>
        <dbReference type="ARBA" id="ARBA00013139"/>
    </source>
</evidence>
<sequence length="467" mass="51452">MSVYHPSAKPVVEPIPYSDSGATYFAQIRHLDLPIWLDSCHPYTQQGRFDIIAASPTVELVTRGGLTQITEHDAKRQWESAEDPFQLLQNAMPQACAKARADGQILPFCGGALGYFGYDLARRLESIPSVAAEDLSLPDMHLGIYPWAIVLDHHKQKAWLTGLPDTELSSVRALITAETKLKSILENTNESFKISHFKSTINKKDYIEKFDIVHNHIREGNCYQINLTQRFSAGYTGDLYPAYLALREASPAPFAGFMQLPQGAVLSLSPERFIACDGTRATTSPIKGTVARSLNPDEDQTNAQRLLASEKDRAENLMIVDLLRNDFSRCCSQVTTPELFALQSFANVHHLVSRVEGVLKPEQTPIKLLRAAFPGGSITGAPKVRAMQIIESLESHRRGVYCGSLGYISACGNMDTSITIRTLSGDGEKLVCWGGGGIVADSTADSEYEESITKVRLLMRTLEEAFA</sequence>
<feature type="domain" description="Anthranilate synthase component I N-terminal" evidence="4">
    <location>
        <begin position="23"/>
        <end position="160"/>
    </location>
</feature>
<dbReference type="AlphaFoldDB" id="A0A9X2I0Q5"/>
<accession>A0A9X2I0Q5</accession>
<proteinExistence type="predicted"/>
<gene>
    <name evidence="5" type="primary">pabB</name>
    <name evidence="5" type="ORF">M6D89_04260</name>
</gene>
<dbReference type="PANTHER" id="PTHR11236">
    <property type="entry name" value="AMINOBENZOATE/ANTHRANILATE SYNTHASE"/>
    <property type="match status" value="1"/>
</dbReference>
<dbReference type="Gene3D" id="3.60.120.10">
    <property type="entry name" value="Anthranilate synthase"/>
    <property type="match status" value="1"/>
</dbReference>
<dbReference type="GO" id="GO:0000162">
    <property type="term" value="P:L-tryptophan biosynthetic process"/>
    <property type="evidence" value="ECO:0007669"/>
    <property type="project" value="TreeGrafter"/>
</dbReference>
<dbReference type="InterPro" id="IPR019999">
    <property type="entry name" value="Anth_synth_I-like"/>
</dbReference>
<dbReference type="InterPro" id="IPR015890">
    <property type="entry name" value="Chorismate_C"/>
</dbReference>
<dbReference type="NCBIfam" id="TIGR00553">
    <property type="entry name" value="pabB"/>
    <property type="match status" value="1"/>
</dbReference>
<evidence type="ECO:0000313" key="6">
    <source>
        <dbReference type="Proteomes" id="UP001139319"/>
    </source>
</evidence>
<dbReference type="InterPro" id="IPR005802">
    <property type="entry name" value="ADC_synth_comp_1"/>
</dbReference>